<dbReference type="PROSITE" id="PS00409">
    <property type="entry name" value="PROKAR_NTER_METHYL"/>
    <property type="match status" value="1"/>
</dbReference>
<evidence type="ECO:0000256" key="1">
    <source>
        <dbReference type="SAM" id="MobiDB-lite"/>
    </source>
</evidence>
<dbReference type="SUPFAM" id="SSF54523">
    <property type="entry name" value="Pili subunits"/>
    <property type="match status" value="1"/>
</dbReference>
<dbReference type="Proteomes" id="UP001155241">
    <property type="component" value="Unassembled WGS sequence"/>
</dbReference>
<sequence>MSRRIVSGFTLVELLVVIAIIGILVALLLPAVQSAREAARRLQCQNNLKQMTLAMLNHESTHGALPSGGWVGSWLGDPDRGFGVEQPGGWIYNILPFIEQQAIRDMGAGLSDREKWPVYRERDALTVDLLNCPTRRPAQPYPNDKGHKPVNARRSPLHARSDYAGNAGDIRYLEACIKIIEFKTDAEAVLATSGWPPKLSWTTGVVHSGTTVPLRSITDGLSNTYALGERYINANNYGDGFEPGNDWSMWTGYQNDIVRSTYHYRQDEEDRVPVQDTPGLDFEDRFGSAHPGGCNMSFVDGSVALVGYDVDPEVHRRNGHRSDGGSDRDTNEDPFPAAGS</sequence>
<gene>
    <name evidence="3" type="ORF">NG895_04265</name>
</gene>
<comment type="caution">
    <text evidence="3">The sequence shown here is derived from an EMBL/GenBank/DDBJ whole genome shotgun (WGS) entry which is preliminary data.</text>
</comment>
<dbReference type="Pfam" id="PF07963">
    <property type="entry name" value="N_methyl"/>
    <property type="match status" value="1"/>
</dbReference>
<dbReference type="PANTHER" id="PTHR30093:SF2">
    <property type="entry name" value="TYPE II SECRETION SYSTEM PROTEIN H"/>
    <property type="match status" value="1"/>
</dbReference>
<dbReference type="InterPro" id="IPR027558">
    <property type="entry name" value="Pre_pil_HX9DG_C"/>
</dbReference>
<dbReference type="EMBL" id="JAMXLR010000017">
    <property type="protein sequence ID" value="MCO6043111.1"/>
    <property type="molecule type" value="Genomic_DNA"/>
</dbReference>
<reference evidence="3" key="1">
    <citation type="submission" date="2022-06" db="EMBL/GenBank/DDBJ databases">
        <title>Aeoliella straminimaris, a novel planctomycete from sediments.</title>
        <authorList>
            <person name="Vitorino I.R."/>
            <person name="Lage O.M."/>
        </authorList>
    </citation>
    <scope>NUCLEOTIDE SEQUENCE</scope>
    <source>
        <strain evidence="3">ICT_H6.2</strain>
    </source>
</reference>
<keyword evidence="4" id="KW-1185">Reference proteome</keyword>
<proteinExistence type="predicted"/>
<dbReference type="InterPro" id="IPR011453">
    <property type="entry name" value="DUF1559"/>
</dbReference>
<dbReference type="Gene3D" id="3.30.700.10">
    <property type="entry name" value="Glycoprotein, Type 4 Pilin"/>
    <property type="match status" value="1"/>
</dbReference>
<dbReference type="Pfam" id="PF07596">
    <property type="entry name" value="SBP_bac_10"/>
    <property type="match status" value="1"/>
</dbReference>
<evidence type="ECO:0000313" key="4">
    <source>
        <dbReference type="Proteomes" id="UP001155241"/>
    </source>
</evidence>
<name>A0A9X2FFG6_9BACT</name>
<feature type="domain" description="DUF1559" evidence="2">
    <location>
        <begin position="33"/>
        <end position="313"/>
    </location>
</feature>
<accession>A0A9X2FFG6</accession>
<evidence type="ECO:0000313" key="3">
    <source>
        <dbReference type="EMBL" id="MCO6043111.1"/>
    </source>
</evidence>
<evidence type="ECO:0000259" key="2">
    <source>
        <dbReference type="Pfam" id="PF07596"/>
    </source>
</evidence>
<dbReference type="InterPro" id="IPR045584">
    <property type="entry name" value="Pilin-like"/>
</dbReference>
<feature type="region of interest" description="Disordered" evidence="1">
    <location>
        <begin position="314"/>
        <end position="340"/>
    </location>
</feature>
<dbReference type="RefSeq" id="WP_252851211.1">
    <property type="nucleotide sequence ID" value="NZ_JAMXLR010000017.1"/>
</dbReference>
<dbReference type="NCBIfam" id="TIGR02532">
    <property type="entry name" value="IV_pilin_GFxxxE"/>
    <property type="match status" value="1"/>
</dbReference>
<feature type="compositionally biased region" description="Basic and acidic residues" evidence="1">
    <location>
        <begin position="314"/>
        <end position="331"/>
    </location>
</feature>
<dbReference type="InterPro" id="IPR012902">
    <property type="entry name" value="N_methyl_site"/>
</dbReference>
<organism evidence="3 4">
    <name type="scientific">Aeoliella straminimaris</name>
    <dbReference type="NCBI Taxonomy" id="2954799"/>
    <lineage>
        <taxon>Bacteria</taxon>
        <taxon>Pseudomonadati</taxon>
        <taxon>Planctomycetota</taxon>
        <taxon>Planctomycetia</taxon>
        <taxon>Pirellulales</taxon>
        <taxon>Lacipirellulaceae</taxon>
        <taxon>Aeoliella</taxon>
    </lineage>
</organism>
<dbReference type="PANTHER" id="PTHR30093">
    <property type="entry name" value="GENERAL SECRETION PATHWAY PROTEIN G"/>
    <property type="match status" value="1"/>
</dbReference>
<protein>
    <submittedName>
        <fullName evidence="3">DUF1559 domain-containing protein</fullName>
    </submittedName>
</protein>
<dbReference type="AlphaFoldDB" id="A0A9X2FFG6"/>
<dbReference type="NCBIfam" id="TIGR04294">
    <property type="entry name" value="pre_pil_HX9DG"/>
    <property type="match status" value="1"/>
</dbReference>